<name>A0A1G4MCD6_LACFM</name>
<dbReference type="OMA" id="NIMELSC"/>
<evidence type="ECO:0000256" key="2">
    <source>
        <dbReference type="ARBA" id="ARBA00022574"/>
    </source>
</evidence>
<keyword evidence="1" id="KW-0963">Cytoplasm</keyword>
<dbReference type="GO" id="GO:0005868">
    <property type="term" value="C:cytoplasmic dynein complex"/>
    <property type="evidence" value="ECO:0007669"/>
    <property type="project" value="TreeGrafter"/>
</dbReference>
<evidence type="ECO:0000313" key="5">
    <source>
        <dbReference type="Proteomes" id="UP000190831"/>
    </source>
</evidence>
<dbReference type="SUPFAM" id="SSF50978">
    <property type="entry name" value="WD40 repeat-like"/>
    <property type="match status" value="1"/>
</dbReference>
<dbReference type="AlphaFoldDB" id="A0A1G4MCD6"/>
<dbReference type="STRING" id="4955.A0A1G4MCD6"/>
<dbReference type="GO" id="GO:0045504">
    <property type="term" value="F:dynein heavy chain binding"/>
    <property type="evidence" value="ECO:0007669"/>
    <property type="project" value="TreeGrafter"/>
</dbReference>
<dbReference type="GO" id="GO:0045503">
    <property type="term" value="F:dynein light chain binding"/>
    <property type="evidence" value="ECO:0007669"/>
    <property type="project" value="TreeGrafter"/>
</dbReference>
<organism evidence="4 5">
    <name type="scientific">Lachancea fermentati</name>
    <name type="common">Zygosaccharomyces fermentati</name>
    <dbReference type="NCBI Taxonomy" id="4955"/>
    <lineage>
        <taxon>Eukaryota</taxon>
        <taxon>Fungi</taxon>
        <taxon>Dikarya</taxon>
        <taxon>Ascomycota</taxon>
        <taxon>Saccharomycotina</taxon>
        <taxon>Saccharomycetes</taxon>
        <taxon>Saccharomycetales</taxon>
        <taxon>Saccharomycetaceae</taxon>
        <taxon>Lachancea</taxon>
    </lineage>
</organism>
<dbReference type="Proteomes" id="UP000190831">
    <property type="component" value="Chromosome E"/>
</dbReference>
<dbReference type="InterPro" id="IPR015943">
    <property type="entry name" value="WD40/YVTN_repeat-like_dom_sf"/>
</dbReference>
<reference evidence="5" key="1">
    <citation type="submission" date="2016-03" db="EMBL/GenBank/DDBJ databases">
        <authorList>
            <person name="Devillers H."/>
        </authorList>
    </citation>
    <scope>NUCLEOTIDE SEQUENCE [LARGE SCALE GENOMIC DNA]</scope>
</reference>
<dbReference type="GO" id="GO:0010970">
    <property type="term" value="P:transport along microtubule"/>
    <property type="evidence" value="ECO:0007669"/>
    <property type="project" value="TreeGrafter"/>
</dbReference>
<keyword evidence="3" id="KW-0677">Repeat</keyword>
<dbReference type="PANTHER" id="PTHR12442:SF22">
    <property type="entry name" value="CYTOPLASMIC DYNEIN 1 INTERMEDIATE CHAIN-RELATED"/>
    <property type="match status" value="1"/>
</dbReference>
<evidence type="ECO:0000256" key="1">
    <source>
        <dbReference type="ARBA" id="ARBA00022490"/>
    </source>
</evidence>
<dbReference type="OrthoDB" id="366230at2759"/>
<dbReference type="EMBL" id="LT598488">
    <property type="protein sequence ID" value="SCW01557.1"/>
    <property type="molecule type" value="Genomic_DNA"/>
</dbReference>
<sequence>MDRIKQLEEKKRKLQELRERRKYVNDSSSIISNDERIKTLLENVKVGGHRETISISTQTDDFEQPSSAAPSSVDVREVITYEKSVQTDFFDEEEPCTQITETEHQVIRDLEGEFETEKSDEDADNYAEDKLEVFPKEQSQTDKIVPLVYQDQGISVITKTFALSEVLEKSNAHLQDQNTTNGNNFDLRQILDPEFTGVGSKICSCIDVYSGFVMSIVQHNDKSETHSSSSYVYVYQFDSGKLLDAVEFQGQSLLKGEFLRNPSSKIVSIILTSYNGKTILYELRAVSYNDGPIKVERNIISKNYHNYPILALWQFHTRDARFLTASTDGSVREINAVDMSLYEEIGSHTTPFSFKLLPVSASDLMLDSPSSRGTSYDMFWDQLSRMSLYDEIAIVSLVTLPQDQTTLYVGCEDGGIYKITPQNDTDKHKTIRIALDNNGFMPTKASEFSYESKHQLASDNGTLFHSAPVSGLYRCGDLPNLLLSSGMDWKCILWDVTNNLNLATIELDHPIITCQWLSNGDNNLLMILTPSSLEAFEIHISSTHLGPNSLKWSVVNEPSLRFSLSIEQCASLDMFSWFKLLSSNKENFVVLGGDSPLNYCFKLFLD</sequence>
<dbReference type="InterPro" id="IPR036322">
    <property type="entry name" value="WD40_repeat_dom_sf"/>
</dbReference>
<dbReference type="Gene3D" id="2.130.10.10">
    <property type="entry name" value="YVTN repeat-like/Quinoprotein amine dehydrogenase"/>
    <property type="match status" value="1"/>
</dbReference>
<evidence type="ECO:0000256" key="3">
    <source>
        <dbReference type="ARBA" id="ARBA00022737"/>
    </source>
</evidence>
<dbReference type="PANTHER" id="PTHR12442">
    <property type="entry name" value="DYNEIN INTERMEDIATE CHAIN"/>
    <property type="match status" value="1"/>
</dbReference>
<gene>
    <name evidence="4" type="ORF">LAFE_0E02300G</name>
</gene>
<keyword evidence="2" id="KW-0853">WD repeat</keyword>
<keyword evidence="5" id="KW-1185">Reference proteome</keyword>
<accession>A0A1G4MCD6</accession>
<evidence type="ECO:0000313" key="4">
    <source>
        <dbReference type="EMBL" id="SCW01557.1"/>
    </source>
</evidence>
<dbReference type="InterPro" id="IPR050687">
    <property type="entry name" value="Dynein_IC"/>
</dbReference>
<proteinExistence type="predicted"/>
<protein>
    <submittedName>
        <fullName evidence="4">LAFE_0E02300g1_1</fullName>
    </submittedName>
</protein>